<dbReference type="Pfam" id="PF13487">
    <property type="entry name" value="HD_5"/>
    <property type="match status" value="1"/>
</dbReference>
<keyword evidence="1" id="KW-0597">Phosphoprotein</keyword>
<dbReference type="Gene3D" id="3.40.50.2300">
    <property type="match status" value="2"/>
</dbReference>
<evidence type="ECO:0000259" key="2">
    <source>
        <dbReference type="PROSITE" id="PS50110"/>
    </source>
</evidence>
<feature type="domain" description="HD-GYP" evidence="3">
    <location>
        <begin position="268"/>
        <end position="454"/>
    </location>
</feature>
<organism evidence="4 5">
    <name type="scientific">Candidatus Magnetoglobus multicellularis str. Araruama</name>
    <dbReference type="NCBI Taxonomy" id="890399"/>
    <lineage>
        <taxon>Bacteria</taxon>
        <taxon>Pseudomonadati</taxon>
        <taxon>Thermodesulfobacteriota</taxon>
        <taxon>Desulfobacteria</taxon>
        <taxon>Desulfobacterales</taxon>
        <taxon>Desulfobacteraceae</taxon>
        <taxon>Candidatus Magnetoglobus</taxon>
    </lineage>
</organism>
<reference evidence="5" key="1">
    <citation type="submission" date="2012-11" db="EMBL/GenBank/DDBJ databases">
        <authorList>
            <person name="Lucero-Rivera Y.E."/>
            <person name="Tovar-Ramirez D."/>
        </authorList>
    </citation>
    <scope>NUCLEOTIDE SEQUENCE [LARGE SCALE GENOMIC DNA]</scope>
    <source>
        <strain evidence="5">Araruama</strain>
    </source>
</reference>
<dbReference type="SUPFAM" id="SSF52172">
    <property type="entry name" value="CheY-like"/>
    <property type="match status" value="2"/>
</dbReference>
<dbReference type="SMART" id="SM00448">
    <property type="entry name" value="REC"/>
    <property type="match status" value="2"/>
</dbReference>
<accession>A0A1V1PBY1</accession>
<proteinExistence type="predicted"/>
<dbReference type="InterPro" id="IPR052020">
    <property type="entry name" value="Cyclic_di-GMP/3'3'-cGAMP_PDE"/>
</dbReference>
<dbReference type="InterPro" id="IPR037522">
    <property type="entry name" value="HD_GYP_dom"/>
</dbReference>
<evidence type="ECO:0000313" key="4">
    <source>
        <dbReference type="EMBL" id="ETR72296.1"/>
    </source>
</evidence>
<name>A0A1V1PBY1_9BACT</name>
<dbReference type="Proteomes" id="UP000189670">
    <property type="component" value="Unassembled WGS sequence"/>
</dbReference>
<sequence length="454" mass="50597">MKDKQNAPNILLVEDSSMIRKYIRRVLSPLDASITDAEDGLIAMHKIKNNSFDLIITDIDMPNMDGIELCQQLKKQANTRGIPIIMVSTLDADEDIDRGFQAGASVYISKTDVQDRLCDTVSDVLSKTSLRKRQLILVIDDSLIIRSIVEEGLSQAGFKVLTAVNGKDALDVITVSKPDLILCDIAMPVMDGFELCRIIQADDSLKLSPFVVMSTNSERGHMKRMLEIGAAAYIVKPFNIDQLVFLVEKILSDHFMLLLKEKERLDVERNGMLSSITSLISALEARDAYTRGHSEAVAKIIKGMIQLTGASGQDVEKAYIGGQLHDIGKIGIRDSVLLKPGKLTLDEYDQIKQHPIIGRGILQSIPSLSDAIDIVYYHHERFDGNGYPEQLKGSKIPLWARITAVADTFHAITSDRPYRLGMDNDQAFDILTKIKVSQLCPDCVDLFFQWFNSK</sequence>
<feature type="domain" description="Response regulatory" evidence="2">
    <location>
        <begin position="9"/>
        <end position="125"/>
    </location>
</feature>
<gene>
    <name evidence="4" type="ORF">OMM_01822</name>
</gene>
<dbReference type="SMART" id="SM00471">
    <property type="entry name" value="HDc"/>
    <property type="match status" value="1"/>
</dbReference>
<dbReference type="Gene3D" id="1.10.3210.10">
    <property type="entry name" value="Hypothetical protein af1432"/>
    <property type="match status" value="1"/>
</dbReference>
<dbReference type="GO" id="GO:0016787">
    <property type="term" value="F:hydrolase activity"/>
    <property type="evidence" value="ECO:0007669"/>
    <property type="project" value="UniProtKB-KW"/>
</dbReference>
<keyword evidence="4" id="KW-0378">Hydrolase</keyword>
<dbReference type="SUPFAM" id="SSF109604">
    <property type="entry name" value="HD-domain/PDEase-like"/>
    <property type="match status" value="1"/>
</dbReference>
<dbReference type="CDD" id="cd00077">
    <property type="entry name" value="HDc"/>
    <property type="match status" value="1"/>
</dbReference>
<dbReference type="GO" id="GO:0000160">
    <property type="term" value="P:phosphorelay signal transduction system"/>
    <property type="evidence" value="ECO:0007669"/>
    <property type="project" value="InterPro"/>
</dbReference>
<dbReference type="PROSITE" id="PS51832">
    <property type="entry name" value="HD_GYP"/>
    <property type="match status" value="1"/>
</dbReference>
<dbReference type="InterPro" id="IPR003607">
    <property type="entry name" value="HD/PDEase_dom"/>
</dbReference>
<dbReference type="PANTHER" id="PTHR45228:SF1">
    <property type="entry name" value="CYCLIC DI-GMP PHOSPHODIESTERASE TM_0186"/>
    <property type="match status" value="1"/>
</dbReference>
<feature type="modified residue" description="4-aspartylphosphate" evidence="1">
    <location>
        <position position="58"/>
    </location>
</feature>
<evidence type="ECO:0000256" key="1">
    <source>
        <dbReference type="PROSITE-ProRule" id="PRU00169"/>
    </source>
</evidence>
<dbReference type="EMBL" id="ATBP01000163">
    <property type="protein sequence ID" value="ETR72296.1"/>
    <property type="molecule type" value="Genomic_DNA"/>
</dbReference>
<feature type="modified residue" description="4-aspartylphosphate" evidence="1">
    <location>
        <position position="184"/>
    </location>
</feature>
<dbReference type="AlphaFoldDB" id="A0A1V1PBY1"/>
<dbReference type="InterPro" id="IPR011006">
    <property type="entry name" value="CheY-like_superfamily"/>
</dbReference>
<evidence type="ECO:0000313" key="5">
    <source>
        <dbReference type="Proteomes" id="UP000189670"/>
    </source>
</evidence>
<comment type="caution">
    <text evidence="4">The sequence shown here is derived from an EMBL/GenBank/DDBJ whole genome shotgun (WGS) entry which is preliminary data.</text>
</comment>
<evidence type="ECO:0000259" key="3">
    <source>
        <dbReference type="PROSITE" id="PS51832"/>
    </source>
</evidence>
<dbReference type="PROSITE" id="PS50110">
    <property type="entry name" value="RESPONSE_REGULATORY"/>
    <property type="match status" value="2"/>
</dbReference>
<protein>
    <submittedName>
        <fullName evidence="4">Response regulator receiver modulated metal dependent phosphohydrolase</fullName>
    </submittedName>
</protein>
<feature type="domain" description="Response regulatory" evidence="2">
    <location>
        <begin position="135"/>
        <end position="251"/>
    </location>
</feature>
<dbReference type="Pfam" id="PF00072">
    <property type="entry name" value="Response_reg"/>
    <property type="match status" value="2"/>
</dbReference>
<dbReference type="PANTHER" id="PTHR45228">
    <property type="entry name" value="CYCLIC DI-GMP PHOSPHODIESTERASE TM_0186-RELATED"/>
    <property type="match status" value="1"/>
</dbReference>
<dbReference type="InterPro" id="IPR001789">
    <property type="entry name" value="Sig_transdc_resp-reg_receiver"/>
</dbReference>